<sequence>MMANDIRPEVSQKNPYWIGKHRYYELKHFCLQYPIWKKAYLSLDALSKRPADLQVFIKSGQMKGDPTERCAQSRLFFADRMEMVEQAAIGADPDLYQYLIRGVTEGLSYDALKMKYDIPCCRDVYYAAYRRFFWLLSKRRD</sequence>
<reference evidence="1" key="1">
    <citation type="journal article" date="2021" name="Proc. Natl. Acad. Sci. U.S.A.">
        <title>A Catalog of Tens of Thousands of Viruses from Human Metagenomes Reveals Hidden Associations with Chronic Diseases.</title>
        <authorList>
            <person name="Tisza M.J."/>
            <person name="Buck C.B."/>
        </authorList>
    </citation>
    <scope>NUCLEOTIDE SEQUENCE</scope>
    <source>
        <strain evidence="1">CtEBu1</strain>
    </source>
</reference>
<organism evidence="1">
    <name type="scientific">Siphoviridae sp. ctEBu1</name>
    <dbReference type="NCBI Taxonomy" id="2825393"/>
    <lineage>
        <taxon>Viruses</taxon>
        <taxon>Duplodnaviria</taxon>
        <taxon>Heunggongvirae</taxon>
        <taxon>Uroviricota</taxon>
        <taxon>Caudoviricetes</taxon>
    </lineage>
</organism>
<accession>A0A8S5QHV5</accession>
<evidence type="ECO:0000313" key="1">
    <source>
        <dbReference type="EMBL" id="DAE18116.1"/>
    </source>
</evidence>
<proteinExistence type="predicted"/>
<name>A0A8S5QHV5_9CAUD</name>
<protein>
    <submittedName>
        <fullName evidence="1">Uncharacterized protein</fullName>
    </submittedName>
</protein>
<dbReference type="EMBL" id="BK015651">
    <property type="protein sequence ID" value="DAE18116.1"/>
    <property type="molecule type" value="Genomic_DNA"/>
</dbReference>